<gene>
    <name evidence="1" type="ORF">RADP37_05563</name>
</gene>
<dbReference type="EMBL" id="CP025189">
    <property type="protein sequence ID" value="AWV21698.1"/>
    <property type="molecule type" value="Genomic_DNA"/>
</dbReference>
<sequence>MIQPLVDHPQAHEHLAVLVMFSPALQESRLILRVKMRVKERVVNTQGKKEQ</sequence>
<name>A0A4Y1MUR7_9PROT</name>
<evidence type="ECO:0000313" key="1">
    <source>
        <dbReference type="EMBL" id="AWV21698.1"/>
    </source>
</evidence>
<protein>
    <submittedName>
        <fullName evidence="1">Uncharacterized protein</fullName>
    </submittedName>
</protein>
<proteinExistence type="predicted"/>
<organism evidence="1">
    <name type="scientific">Roseomonas mucosa</name>
    <dbReference type="NCBI Taxonomy" id="207340"/>
    <lineage>
        <taxon>Bacteria</taxon>
        <taxon>Pseudomonadati</taxon>
        <taxon>Pseudomonadota</taxon>
        <taxon>Alphaproteobacteria</taxon>
        <taxon>Acetobacterales</taxon>
        <taxon>Roseomonadaceae</taxon>
        <taxon>Roseomonas</taxon>
    </lineage>
</organism>
<dbReference type="AlphaFoldDB" id="A0A4Y1MUR7"/>
<reference evidence="1" key="1">
    <citation type="submission" date="2017-12" db="EMBL/GenBank/DDBJ databases">
        <authorList>
            <person name="Martens C."/>
            <person name="Dahlstrom E."/>
            <person name="Barbian K."/>
            <person name="Sykora L."/>
            <person name="Ricklefs S."/>
            <person name="Bruno D."/>
            <person name="Anzick I."/>
            <person name="Myles I."/>
            <person name="Datta S.K."/>
        </authorList>
    </citation>
    <scope>NUCLEOTIDE SEQUENCE</scope>
    <source>
        <strain evidence="1">AD2</strain>
    </source>
</reference>
<accession>A0A4Y1MUR7</accession>